<reference evidence="2" key="2">
    <citation type="submission" date="2022-05" db="EMBL/GenBank/DDBJ databases">
        <authorList>
            <person name="Kunte H.-J."/>
        </authorList>
    </citation>
    <scope>NUCLEOTIDE SEQUENCE</scope>
    <source>
        <strain evidence="2">G5</strain>
    </source>
</reference>
<proteinExistence type="predicted"/>
<dbReference type="GO" id="GO:0004519">
    <property type="term" value="F:endonuclease activity"/>
    <property type="evidence" value="ECO:0007669"/>
    <property type="project" value="UniProtKB-KW"/>
</dbReference>
<evidence type="ECO:0000313" key="3">
    <source>
        <dbReference type="Proteomes" id="UP001056132"/>
    </source>
</evidence>
<organism evidence="2 3">
    <name type="scientific">Cupriavidus campinensis</name>
    <dbReference type="NCBI Taxonomy" id="151783"/>
    <lineage>
        <taxon>Bacteria</taxon>
        <taxon>Pseudomonadati</taxon>
        <taxon>Pseudomonadota</taxon>
        <taxon>Betaproteobacteria</taxon>
        <taxon>Burkholderiales</taxon>
        <taxon>Burkholderiaceae</taxon>
        <taxon>Cupriavidus</taxon>
    </lineage>
</organism>
<dbReference type="GO" id="GO:0008270">
    <property type="term" value="F:zinc ion binding"/>
    <property type="evidence" value="ECO:0007669"/>
    <property type="project" value="InterPro"/>
</dbReference>
<dbReference type="CDD" id="cd00085">
    <property type="entry name" value="HNHc"/>
    <property type="match status" value="1"/>
</dbReference>
<protein>
    <submittedName>
        <fullName evidence="2">HNH endonuclease</fullName>
    </submittedName>
</protein>
<name>A0AAE9HYS8_9BURK</name>
<sequence>MTAEIANAMVFGEAERQSIEQIQSFVDYSHHSWSVDELETVRSAIRAHYRNEQRGLCAYCRNPVSLQSPQNCHVEHIAPKSKYLGFMFEPKNLCVVCADCNTIKRDQEVHNDEPDTVQNGSRRRQYPRSSAAFRIVHPHFDRWDDHIERFGKYYCDKSAKGHFTIGACILNRQLRQFGWEPAIVDDAAIRELMNEYLNLADPAVQTSVLNRLMRLMIQLQ</sequence>
<dbReference type="InterPro" id="IPR002711">
    <property type="entry name" value="HNH"/>
</dbReference>
<evidence type="ECO:0000259" key="1">
    <source>
        <dbReference type="Pfam" id="PF01844"/>
    </source>
</evidence>
<reference evidence="2" key="1">
    <citation type="journal article" date="2022" name="Microbiol. Resour. Announc.">
        <title>Genome Sequence of Cupriavidus campinensis Strain G5, a Member of a Bacterial Consortium Capable of Polyethylene Degradation.</title>
        <authorList>
            <person name="Schneider B."/>
            <person name="Pfeiffer F."/>
            <person name="Dyall-Smith M."/>
            <person name="Kunte H.J."/>
        </authorList>
    </citation>
    <scope>NUCLEOTIDE SEQUENCE</scope>
    <source>
        <strain evidence="2">G5</strain>
    </source>
</reference>
<dbReference type="Gene3D" id="1.10.30.50">
    <property type="match status" value="1"/>
</dbReference>
<gene>
    <name evidence="2" type="ORF">M5D45_16010</name>
</gene>
<dbReference type="EMBL" id="CP097330">
    <property type="protein sequence ID" value="URF03969.1"/>
    <property type="molecule type" value="Genomic_DNA"/>
</dbReference>
<keyword evidence="2" id="KW-0255">Endonuclease</keyword>
<feature type="domain" description="HNH" evidence="1">
    <location>
        <begin position="57"/>
        <end position="106"/>
    </location>
</feature>
<dbReference type="GO" id="GO:0003676">
    <property type="term" value="F:nucleic acid binding"/>
    <property type="evidence" value="ECO:0007669"/>
    <property type="project" value="InterPro"/>
</dbReference>
<evidence type="ECO:0000313" key="2">
    <source>
        <dbReference type="EMBL" id="URF03969.1"/>
    </source>
</evidence>
<dbReference type="Pfam" id="PF01844">
    <property type="entry name" value="HNH"/>
    <property type="match status" value="1"/>
</dbReference>
<dbReference type="KEGG" id="ccam:M5D45_16010"/>
<dbReference type="Proteomes" id="UP001056132">
    <property type="component" value="Chromosome 1"/>
</dbReference>
<dbReference type="RefSeq" id="WP_250024830.1">
    <property type="nucleotide sequence ID" value="NZ_CP097330.1"/>
</dbReference>
<keyword evidence="2" id="KW-0540">Nuclease</keyword>
<accession>A0AAE9HYS8</accession>
<keyword evidence="2" id="KW-0378">Hydrolase</keyword>
<dbReference type="AlphaFoldDB" id="A0AAE9HYS8"/>
<dbReference type="InterPro" id="IPR003615">
    <property type="entry name" value="HNH_nuc"/>
</dbReference>